<organism evidence="1 2">
    <name type="scientific">Bauhinia variegata</name>
    <name type="common">Purple orchid tree</name>
    <name type="synonym">Phanera variegata</name>
    <dbReference type="NCBI Taxonomy" id="167791"/>
    <lineage>
        <taxon>Eukaryota</taxon>
        <taxon>Viridiplantae</taxon>
        <taxon>Streptophyta</taxon>
        <taxon>Embryophyta</taxon>
        <taxon>Tracheophyta</taxon>
        <taxon>Spermatophyta</taxon>
        <taxon>Magnoliopsida</taxon>
        <taxon>eudicotyledons</taxon>
        <taxon>Gunneridae</taxon>
        <taxon>Pentapetalae</taxon>
        <taxon>rosids</taxon>
        <taxon>fabids</taxon>
        <taxon>Fabales</taxon>
        <taxon>Fabaceae</taxon>
        <taxon>Cercidoideae</taxon>
        <taxon>Cercideae</taxon>
        <taxon>Bauhiniinae</taxon>
        <taxon>Bauhinia</taxon>
    </lineage>
</organism>
<protein>
    <submittedName>
        <fullName evidence="1">Uncharacterized protein</fullName>
    </submittedName>
</protein>
<dbReference type="Proteomes" id="UP000828941">
    <property type="component" value="Chromosome 9"/>
</dbReference>
<dbReference type="EMBL" id="CM039434">
    <property type="protein sequence ID" value="KAI4322341.1"/>
    <property type="molecule type" value="Genomic_DNA"/>
</dbReference>
<gene>
    <name evidence="1" type="ORF">L6164_022046</name>
</gene>
<evidence type="ECO:0000313" key="2">
    <source>
        <dbReference type="Proteomes" id="UP000828941"/>
    </source>
</evidence>
<comment type="caution">
    <text evidence="1">The sequence shown here is derived from an EMBL/GenBank/DDBJ whole genome shotgun (WGS) entry which is preliminary data.</text>
</comment>
<name>A0ACB9MEC7_BAUVA</name>
<sequence length="75" mass="8118">MGISSKAMTILNNLMNDMFERLANEAARLNRHTGQITLSPRDIQGAVKLVFPGELGKHALAEGAKAVTAYLSNYS</sequence>
<accession>A0ACB9MEC7</accession>
<reference evidence="1 2" key="1">
    <citation type="journal article" date="2022" name="DNA Res.">
        <title>Chromosomal-level genome assembly of the orchid tree Bauhinia variegata (Leguminosae; Cercidoideae) supports the allotetraploid origin hypothesis of Bauhinia.</title>
        <authorList>
            <person name="Zhong Y."/>
            <person name="Chen Y."/>
            <person name="Zheng D."/>
            <person name="Pang J."/>
            <person name="Liu Y."/>
            <person name="Luo S."/>
            <person name="Meng S."/>
            <person name="Qian L."/>
            <person name="Wei D."/>
            <person name="Dai S."/>
            <person name="Zhou R."/>
        </authorList>
    </citation>
    <scope>NUCLEOTIDE SEQUENCE [LARGE SCALE GENOMIC DNA]</scope>
    <source>
        <strain evidence="1">BV-YZ2020</strain>
    </source>
</reference>
<keyword evidence="2" id="KW-1185">Reference proteome</keyword>
<proteinExistence type="predicted"/>
<evidence type="ECO:0000313" key="1">
    <source>
        <dbReference type="EMBL" id="KAI4322341.1"/>
    </source>
</evidence>